<proteinExistence type="predicted"/>
<keyword evidence="3" id="KW-0547">Nucleotide-binding</keyword>
<dbReference type="GO" id="GO:0005524">
    <property type="term" value="F:ATP binding"/>
    <property type="evidence" value="ECO:0007669"/>
    <property type="project" value="UniProtKB-KW"/>
</dbReference>
<evidence type="ECO:0000256" key="2">
    <source>
        <dbReference type="ARBA" id="ARBA00022448"/>
    </source>
</evidence>
<keyword evidence="9" id="KW-1185">Reference proteome</keyword>
<comment type="subcellular location">
    <subcellularLocation>
        <location evidence="1">Cell membrane</location>
        <topology evidence="1">Peripheral membrane protein</topology>
    </subcellularLocation>
</comment>
<keyword evidence="2" id="KW-0813">Transport</keyword>
<dbReference type="InterPro" id="IPR003593">
    <property type="entry name" value="AAA+_ATPase"/>
</dbReference>
<evidence type="ECO:0000259" key="7">
    <source>
        <dbReference type="PROSITE" id="PS50893"/>
    </source>
</evidence>
<dbReference type="RefSeq" id="WP_318351856.1">
    <property type="nucleotide sequence ID" value="NZ_JAWQEV010000001.1"/>
</dbReference>
<dbReference type="InterPro" id="IPR050763">
    <property type="entry name" value="ABC_transporter_ATP-binding"/>
</dbReference>
<name>A0ABU4H090_9MICO</name>
<dbReference type="InterPro" id="IPR027417">
    <property type="entry name" value="P-loop_NTPase"/>
</dbReference>
<evidence type="ECO:0000256" key="1">
    <source>
        <dbReference type="ARBA" id="ARBA00004202"/>
    </source>
</evidence>
<evidence type="ECO:0000313" key="9">
    <source>
        <dbReference type="Proteomes" id="UP001283109"/>
    </source>
</evidence>
<dbReference type="PROSITE" id="PS50893">
    <property type="entry name" value="ABC_TRANSPORTER_2"/>
    <property type="match status" value="1"/>
</dbReference>
<dbReference type="EMBL" id="JAWQEV010000001">
    <property type="protein sequence ID" value="MDW4571309.1"/>
    <property type="molecule type" value="Genomic_DNA"/>
</dbReference>
<feature type="region of interest" description="Disordered" evidence="6">
    <location>
        <begin position="290"/>
        <end position="312"/>
    </location>
</feature>
<comment type="caution">
    <text evidence="8">The sequence shown here is derived from an EMBL/GenBank/DDBJ whole genome shotgun (WGS) entry which is preliminary data.</text>
</comment>
<feature type="domain" description="ABC transporter" evidence="7">
    <location>
        <begin position="4"/>
        <end position="227"/>
    </location>
</feature>
<evidence type="ECO:0000256" key="3">
    <source>
        <dbReference type="ARBA" id="ARBA00022741"/>
    </source>
</evidence>
<protein>
    <submittedName>
        <fullName evidence="8">ABC transporter ATP-binding protein</fullName>
    </submittedName>
</protein>
<dbReference type="InterPro" id="IPR017871">
    <property type="entry name" value="ABC_transporter-like_CS"/>
</dbReference>
<reference evidence="8 9" key="1">
    <citation type="submission" date="2023-11" db="EMBL/GenBank/DDBJ databases">
        <title>Draft genome sequence of Microbacterium arthrosphaerae JCM 30492.</title>
        <authorList>
            <person name="Zhang G."/>
            <person name="Ding Y."/>
        </authorList>
    </citation>
    <scope>NUCLEOTIDE SEQUENCE [LARGE SCALE GENOMIC DNA]</scope>
    <source>
        <strain evidence="8 9">JCM 30492</strain>
    </source>
</reference>
<dbReference type="PANTHER" id="PTHR42711">
    <property type="entry name" value="ABC TRANSPORTER ATP-BINDING PROTEIN"/>
    <property type="match status" value="1"/>
</dbReference>
<keyword evidence="4 8" id="KW-0067">ATP-binding</keyword>
<dbReference type="SMART" id="SM00382">
    <property type="entry name" value="AAA"/>
    <property type="match status" value="1"/>
</dbReference>
<keyword evidence="5" id="KW-0046">Antibiotic resistance</keyword>
<dbReference type="CDD" id="cd03230">
    <property type="entry name" value="ABC_DR_subfamily_A"/>
    <property type="match status" value="1"/>
</dbReference>
<evidence type="ECO:0000256" key="5">
    <source>
        <dbReference type="ARBA" id="ARBA00023251"/>
    </source>
</evidence>
<evidence type="ECO:0000256" key="6">
    <source>
        <dbReference type="SAM" id="MobiDB-lite"/>
    </source>
</evidence>
<evidence type="ECO:0000313" key="8">
    <source>
        <dbReference type="EMBL" id="MDW4571309.1"/>
    </source>
</evidence>
<gene>
    <name evidence="8" type="ORF">R8Z58_00785</name>
</gene>
<dbReference type="PROSITE" id="PS00211">
    <property type="entry name" value="ABC_TRANSPORTER_1"/>
    <property type="match status" value="1"/>
</dbReference>
<evidence type="ECO:0000256" key="4">
    <source>
        <dbReference type="ARBA" id="ARBA00022840"/>
    </source>
</evidence>
<dbReference type="SUPFAM" id="SSF52540">
    <property type="entry name" value="P-loop containing nucleoside triphosphate hydrolases"/>
    <property type="match status" value="1"/>
</dbReference>
<dbReference type="Pfam" id="PF00005">
    <property type="entry name" value="ABC_tran"/>
    <property type="match status" value="1"/>
</dbReference>
<organism evidence="8 9">
    <name type="scientific">Microbacterium arthrosphaerae</name>
    <dbReference type="NCBI Taxonomy" id="792652"/>
    <lineage>
        <taxon>Bacteria</taxon>
        <taxon>Bacillati</taxon>
        <taxon>Actinomycetota</taxon>
        <taxon>Actinomycetes</taxon>
        <taxon>Micrococcales</taxon>
        <taxon>Microbacteriaceae</taxon>
        <taxon>Microbacterium</taxon>
    </lineage>
</organism>
<dbReference type="Proteomes" id="UP001283109">
    <property type="component" value="Unassembled WGS sequence"/>
</dbReference>
<dbReference type="Gene3D" id="3.40.50.300">
    <property type="entry name" value="P-loop containing nucleotide triphosphate hydrolases"/>
    <property type="match status" value="1"/>
</dbReference>
<sequence>MNLARFDRVTRRYGDVVAVDDVSLDLEPGVLVGLLGPNGAGKTTLLSLLQGLRRPTSGTVTLFGGDPRDARSRQLLGSTPQETALPETLRVREVIDYVGGHFADRVPTGELAAEFGIDELLRRQCGALSGGQKRRLSVALAFVGRPRLVLLDEPTTGLDVDARRTLWEAIRRQHRSGATVVVTSHYLEEIEALAQRAVVVGGGRLIADDSVERILARVGVSHVRLRSPEPARLDRLTGVVHHERDDDREVLTVADADAFVRELVGSGVPFQDLTVRGATLEEAFLALTGTGRAPHTGAPAPLSDSADQEAPA</sequence>
<dbReference type="PANTHER" id="PTHR42711:SF17">
    <property type="entry name" value="ABC TRANSPORTER ATP-BINDING PROTEIN"/>
    <property type="match status" value="1"/>
</dbReference>
<dbReference type="InterPro" id="IPR003439">
    <property type="entry name" value="ABC_transporter-like_ATP-bd"/>
</dbReference>
<accession>A0ABU4H090</accession>